<keyword evidence="2" id="KW-1185">Reference proteome</keyword>
<dbReference type="Proteomes" id="UP000547976">
    <property type="component" value="Unassembled WGS sequence"/>
</dbReference>
<name>A0A8H5KVR7_GIBSU</name>
<dbReference type="GeneID" id="59313341"/>
<proteinExistence type="predicted"/>
<evidence type="ECO:0000313" key="2">
    <source>
        <dbReference type="Proteomes" id="UP000547976"/>
    </source>
</evidence>
<dbReference type="AlphaFoldDB" id="A0A8H5KVR7"/>
<dbReference type="EMBL" id="JAAOAV010000381">
    <property type="protein sequence ID" value="KAF5578870.1"/>
    <property type="molecule type" value="Genomic_DNA"/>
</dbReference>
<reference evidence="1 2" key="1">
    <citation type="submission" date="2020-05" db="EMBL/GenBank/DDBJ databases">
        <title>Identification and distribution of gene clusters putatively required for synthesis of sphingolipid metabolism inhibitors in phylogenetically diverse species of the filamentous fungus Fusarium.</title>
        <authorList>
            <person name="Kim H.-S."/>
            <person name="Busman M."/>
            <person name="Brown D.W."/>
            <person name="Divon H."/>
            <person name="Uhlig S."/>
            <person name="Proctor R.H."/>
        </authorList>
    </citation>
    <scope>NUCLEOTIDE SEQUENCE [LARGE SCALE GENOMIC DNA]</scope>
    <source>
        <strain evidence="1 2">NRRL 66333</strain>
    </source>
</reference>
<evidence type="ECO:0000313" key="1">
    <source>
        <dbReference type="EMBL" id="KAF5578870.1"/>
    </source>
</evidence>
<comment type="caution">
    <text evidence="1">The sequence shown here is derived from an EMBL/GenBank/DDBJ whole genome shotgun (WGS) entry which is preliminary data.</text>
</comment>
<organism evidence="1 2">
    <name type="scientific">Gibberella subglutinans</name>
    <name type="common">Fusarium subglutinans</name>
    <dbReference type="NCBI Taxonomy" id="42677"/>
    <lineage>
        <taxon>Eukaryota</taxon>
        <taxon>Fungi</taxon>
        <taxon>Dikarya</taxon>
        <taxon>Ascomycota</taxon>
        <taxon>Pezizomycotina</taxon>
        <taxon>Sordariomycetes</taxon>
        <taxon>Hypocreomycetidae</taxon>
        <taxon>Hypocreales</taxon>
        <taxon>Nectriaceae</taxon>
        <taxon>Fusarium</taxon>
        <taxon>Fusarium fujikuroi species complex</taxon>
    </lineage>
</organism>
<sequence>MIPFGREISTFVAGLTRRPKSTELSPRGTYREKAADVLDKVEFMIKEEGEDNALASLQSDAYYVHIKARGTEGTFILVGSTLHSKPGGPSAEIFDGLVPVAFLIPRGERGGLAEH</sequence>
<gene>
    <name evidence="1" type="ORF">FSUBG_13703</name>
</gene>
<protein>
    <submittedName>
        <fullName evidence="1">Uncharacterized protein</fullName>
    </submittedName>
</protein>
<dbReference type="RefSeq" id="XP_036530827.1">
    <property type="nucleotide sequence ID" value="XM_036678623.1"/>
</dbReference>
<accession>A0A8H5KVR7</accession>